<name>A0AAE1KF59_PETCI</name>
<keyword evidence="4" id="KW-0812">Transmembrane</keyword>
<evidence type="ECO:0000313" key="11">
    <source>
        <dbReference type="EMBL" id="KAK3871959.1"/>
    </source>
</evidence>
<dbReference type="InterPro" id="IPR005331">
    <property type="entry name" value="Sulfotransferase"/>
</dbReference>
<evidence type="ECO:0000256" key="3">
    <source>
        <dbReference type="ARBA" id="ARBA00022679"/>
    </source>
</evidence>
<dbReference type="GO" id="GO:0016051">
    <property type="term" value="P:carbohydrate biosynthetic process"/>
    <property type="evidence" value="ECO:0007669"/>
    <property type="project" value="InterPro"/>
</dbReference>
<evidence type="ECO:0000256" key="6">
    <source>
        <dbReference type="ARBA" id="ARBA00023034"/>
    </source>
</evidence>
<keyword evidence="9" id="KW-0119">Carbohydrate metabolism</keyword>
<organism evidence="11 12">
    <name type="scientific">Petrolisthes cinctipes</name>
    <name type="common">Flat porcelain crab</name>
    <dbReference type="NCBI Taxonomy" id="88211"/>
    <lineage>
        <taxon>Eukaryota</taxon>
        <taxon>Metazoa</taxon>
        <taxon>Ecdysozoa</taxon>
        <taxon>Arthropoda</taxon>
        <taxon>Crustacea</taxon>
        <taxon>Multicrustacea</taxon>
        <taxon>Malacostraca</taxon>
        <taxon>Eumalacostraca</taxon>
        <taxon>Eucarida</taxon>
        <taxon>Decapoda</taxon>
        <taxon>Pleocyemata</taxon>
        <taxon>Anomura</taxon>
        <taxon>Galatheoidea</taxon>
        <taxon>Porcellanidae</taxon>
        <taxon>Petrolisthes</taxon>
    </lineage>
</organism>
<reference evidence="11" key="1">
    <citation type="submission" date="2023-10" db="EMBL/GenBank/DDBJ databases">
        <title>Genome assemblies of two species of porcelain crab, Petrolisthes cinctipes and Petrolisthes manimaculis (Anomura: Porcellanidae).</title>
        <authorList>
            <person name="Angst P."/>
        </authorList>
    </citation>
    <scope>NUCLEOTIDE SEQUENCE</scope>
    <source>
        <strain evidence="11">PB745_01</strain>
        <tissue evidence="11">Gill</tissue>
    </source>
</reference>
<dbReference type="EMBL" id="JAWQEG010002442">
    <property type="protein sequence ID" value="KAK3871959.1"/>
    <property type="molecule type" value="Genomic_DNA"/>
</dbReference>
<dbReference type="Proteomes" id="UP001286313">
    <property type="component" value="Unassembled WGS sequence"/>
</dbReference>
<dbReference type="PANTHER" id="PTHR12137">
    <property type="entry name" value="CARBOHYDRATE SULFOTRANSFERASE"/>
    <property type="match status" value="1"/>
</dbReference>
<proteinExistence type="inferred from homology"/>
<keyword evidence="7" id="KW-0472">Membrane</keyword>
<gene>
    <name evidence="11" type="ORF">Pcinc_022928</name>
</gene>
<feature type="compositionally biased region" description="Basic and acidic residues" evidence="10">
    <location>
        <begin position="119"/>
        <end position="135"/>
    </location>
</feature>
<keyword evidence="9" id="KW-0735">Signal-anchor</keyword>
<keyword evidence="6 9" id="KW-0333">Golgi apparatus</keyword>
<evidence type="ECO:0000256" key="4">
    <source>
        <dbReference type="ARBA" id="ARBA00022692"/>
    </source>
</evidence>
<dbReference type="Pfam" id="PF03567">
    <property type="entry name" value="Sulfotransfer_2"/>
    <property type="match status" value="1"/>
</dbReference>
<feature type="region of interest" description="Disordered" evidence="10">
    <location>
        <begin position="119"/>
        <end position="138"/>
    </location>
</feature>
<dbReference type="GO" id="GO:0008146">
    <property type="term" value="F:sulfotransferase activity"/>
    <property type="evidence" value="ECO:0007669"/>
    <property type="project" value="InterPro"/>
</dbReference>
<sequence>MRLRVRLKSLCLAGCVCVCLLLYTLVSTHRETSESNTNTNTRIHGNKVTRITLQDLAAIGHVTETRDEGGEKNVTPTPPLIVPTPPIVHTMVNLTSGTALCDTACQIRQTREQKLKEAKKQVEETEGHEAPDKVKPRVKSGVKCDRTCRKKQLIKQGVIRPRGYASRVQVENMSLPDSWTVTRELMDRLSLRSQHVKKTCRKYGLDKLSPTNQPNAWEFLINKQHGLAWCNVFKAASSTWIYNFNLLAGYTETELMQAKEAPINLARKRYPRPSVRELQDIFNTTHPPLTFMIARHPLERLVSAYRNKILSGNRYYSRLHRTVLKTYPELGPGIQTNVIGSIGGVGAGPWGGVVKARTNPRTTVPSFPQFVQYLVDRHRQGVKLDEHWTPINTFCTPCLVPFDVYAKVETLEEDGNYIIFTAGINDVIKPKRINRSRDQPTDEVADKFLCQLTKTQMEGLLQLYKYDIELFQYDVDKYVECTQNNT</sequence>
<keyword evidence="8 9" id="KW-0325">Glycoprotein</keyword>
<evidence type="ECO:0000256" key="9">
    <source>
        <dbReference type="RuleBase" id="RU364020"/>
    </source>
</evidence>
<dbReference type="GO" id="GO:0000139">
    <property type="term" value="C:Golgi membrane"/>
    <property type="evidence" value="ECO:0007669"/>
    <property type="project" value="UniProtKB-SubCell"/>
</dbReference>
<comment type="subcellular location">
    <subcellularLocation>
        <location evidence="1 9">Golgi apparatus membrane</location>
        <topology evidence="1 9">Single-pass type II membrane protein</topology>
    </subcellularLocation>
</comment>
<evidence type="ECO:0000256" key="5">
    <source>
        <dbReference type="ARBA" id="ARBA00022989"/>
    </source>
</evidence>
<evidence type="ECO:0000256" key="10">
    <source>
        <dbReference type="SAM" id="MobiDB-lite"/>
    </source>
</evidence>
<evidence type="ECO:0000256" key="1">
    <source>
        <dbReference type="ARBA" id="ARBA00004323"/>
    </source>
</evidence>
<evidence type="ECO:0000313" key="12">
    <source>
        <dbReference type="Proteomes" id="UP001286313"/>
    </source>
</evidence>
<dbReference type="PANTHER" id="PTHR12137:SF63">
    <property type="entry name" value="CARBOHYDRATE SULFOTRANSFERASE"/>
    <property type="match status" value="1"/>
</dbReference>
<keyword evidence="3 9" id="KW-0808">Transferase</keyword>
<dbReference type="InterPro" id="IPR018011">
    <property type="entry name" value="Carb_sulfotrans_8-10"/>
</dbReference>
<keyword evidence="12" id="KW-1185">Reference proteome</keyword>
<dbReference type="AlphaFoldDB" id="A0AAE1KF59"/>
<comment type="caution">
    <text evidence="11">The sequence shown here is derived from an EMBL/GenBank/DDBJ whole genome shotgun (WGS) entry which is preliminary data.</text>
</comment>
<dbReference type="EC" id="2.8.2.-" evidence="9"/>
<evidence type="ECO:0000256" key="2">
    <source>
        <dbReference type="ARBA" id="ARBA00006339"/>
    </source>
</evidence>
<protein>
    <recommendedName>
        <fullName evidence="9">Carbohydrate sulfotransferase</fullName>
        <ecNumber evidence="9">2.8.2.-</ecNumber>
    </recommendedName>
</protein>
<evidence type="ECO:0000256" key="8">
    <source>
        <dbReference type="ARBA" id="ARBA00023180"/>
    </source>
</evidence>
<evidence type="ECO:0000256" key="7">
    <source>
        <dbReference type="ARBA" id="ARBA00023136"/>
    </source>
</evidence>
<accession>A0AAE1KF59</accession>
<comment type="similarity">
    <text evidence="2 9">Belongs to the sulfotransferase 2 family.</text>
</comment>
<keyword evidence="5" id="KW-1133">Transmembrane helix</keyword>